<evidence type="ECO:0000256" key="1">
    <source>
        <dbReference type="ARBA" id="ARBA00005056"/>
    </source>
</evidence>
<evidence type="ECO:0000256" key="2">
    <source>
        <dbReference type="ARBA" id="ARBA00005062"/>
    </source>
</evidence>
<dbReference type="InterPro" id="IPR001342">
    <property type="entry name" value="HDH_cat"/>
</dbReference>
<organism evidence="14 15">
    <name type="scientific">Kribbibacterium absianum</name>
    <dbReference type="NCBI Taxonomy" id="3044210"/>
    <lineage>
        <taxon>Bacteria</taxon>
        <taxon>Bacillati</taxon>
        <taxon>Actinomycetota</taxon>
        <taxon>Coriobacteriia</taxon>
        <taxon>Coriobacteriales</taxon>
        <taxon>Kribbibacteriaceae</taxon>
        <taxon>Kribbibacterium</taxon>
    </lineage>
</organism>
<dbReference type="Gene3D" id="3.30.360.10">
    <property type="entry name" value="Dihydrodipicolinate Reductase, domain 2"/>
    <property type="match status" value="1"/>
</dbReference>
<comment type="catalytic activity">
    <reaction evidence="10">
        <text>L-homoserine + NADP(+) = L-aspartate 4-semialdehyde + NADPH + H(+)</text>
        <dbReference type="Rhea" id="RHEA:15761"/>
        <dbReference type="ChEBI" id="CHEBI:15378"/>
        <dbReference type="ChEBI" id="CHEBI:57476"/>
        <dbReference type="ChEBI" id="CHEBI:57783"/>
        <dbReference type="ChEBI" id="CHEBI:58349"/>
        <dbReference type="ChEBI" id="CHEBI:537519"/>
        <dbReference type="EC" id="1.1.1.3"/>
    </reaction>
</comment>
<feature type="domain" description="Homoserine dehydrogenase catalytic" evidence="12">
    <location>
        <begin position="120"/>
        <end position="298"/>
    </location>
</feature>
<accession>A0ABT6ZLX4</accession>
<comment type="pathway">
    <text evidence="1 10">Amino-acid biosynthesis; L-threonine biosynthesis; L-threonine from L-aspartate: step 3/5.</text>
</comment>
<dbReference type="GO" id="GO:0004412">
    <property type="term" value="F:homoserine dehydrogenase activity"/>
    <property type="evidence" value="ECO:0007669"/>
    <property type="project" value="UniProtKB-EC"/>
</dbReference>
<evidence type="ECO:0000256" key="7">
    <source>
        <dbReference type="ARBA" id="ARBA00022697"/>
    </source>
</evidence>
<keyword evidence="9 10" id="KW-0486">Methionine biosynthesis</keyword>
<dbReference type="PROSITE" id="PS01042">
    <property type="entry name" value="HOMOSER_DHGENASE"/>
    <property type="match status" value="1"/>
</dbReference>
<dbReference type="NCBIfam" id="NF004976">
    <property type="entry name" value="PRK06349.1"/>
    <property type="match status" value="1"/>
</dbReference>
<evidence type="ECO:0000256" key="6">
    <source>
        <dbReference type="ARBA" id="ARBA00022605"/>
    </source>
</evidence>
<evidence type="ECO:0000313" key="14">
    <source>
        <dbReference type="EMBL" id="MDJ1130054.1"/>
    </source>
</evidence>
<keyword evidence="15" id="KW-1185">Reference proteome</keyword>
<dbReference type="SUPFAM" id="SSF55347">
    <property type="entry name" value="Glyceraldehyde-3-phosphate dehydrogenase-like, C-terminal domain"/>
    <property type="match status" value="1"/>
</dbReference>
<sequence>MRFALLGCGVVGGGVAKIVDEKVPSLELVRILTLPGEIDDPRQTSDIGDIVNDDTVEAVVEAMGGLEPAHTFILQCLNAGKSVVTSNKAVVAAFLPEFAAAAEASGAGLFIEATSGGGVPWIASIVKARRIDALSEVYGILNGTSNYLIHSMETLGTEFDTALAEAQSLGYAERDPSADIDGIDTANKCVISATVAFGSLCRRDIPVHGIRNLTAADIAFFRSSLGRAPRLMARAIQRDGAYAACVEPVLLPVGSVEANVPANYNLATLVGDTVGTLKFYGQGAGSLPTGNAIVQDLLDCAGGERPAYATETTLQWDPALLAGDYVFRSSVEVPGAQPMGEGPDGQTYWLLHDADCEAAGAAADALLAADPAALMAALGTTA</sequence>
<keyword evidence="7 10" id="KW-0791">Threonine biosynthesis</keyword>
<dbReference type="PANTHER" id="PTHR43331">
    <property type="entry name" value="HOMOSERINE DEHYDROGENASE"/>
    <property type="match status" value="1"/>
</dbReference>
<evidence type="ECO:0000259" key="13">
    <source>
        <dbReference type="Pfam" id="PF03447"/>
    </source>
</evidence>
<evidence type="ECO:0000256" key="3">
    <source>
        <dbReference type="ARBA" id="ARBA00006753"/>
    </source>
</evidence>
<proteinExistence type="inferred from homology"/>
<evidence type="ECO:0000313" key="15">
    <source>
        <dbReference type="Proteomes" id="UP001431693"/>
    </source>
</evidence>
<evidence type="ECO:0000256" key="4">
    <source>
        <dbReference type="ARBA" id="ARBA00013213"/>
    </source>
</evidence>
<dbReference type="SUPFAM" id="SSF51735">
    <property type="entry name" value="NAD(P)-binding Rossmann-fold domains"/>
    <property type="match status" value="1"/>
</dbReference>
<keyword evidence="8 10" id="KW-0560">Oxidoreductase</keyword>
<dbReference type="RefSeq" id="WP_283713205.1">
    <property type="nucleotide sequence ID" value="NZ_JASJEW010000003.1"/>
</dbReference>
<evidence type="ECO:0000256" key="9">
    <source>
        <dbReference type="ARBA" id="ARBA00023167"/>
    </source>
</evidence>
<dbReference type="InterPro" id="IPR005106">
    <property type="entry name" value="Asp/hSer_DH_NAD-bd"/>
</dbReference>
<evidence type="ECO:0000256" key="11">
    <source>
        <dbReference type="RuleBase" id="RU004171"/>
    </source>
</evidence>
<dbReference type="Pfam" id="PF00742">
    <property type="entry name" value="Homoserine_dh"/>
    <property type="match status" value="1"/>
</dbReference>
<dbReference type="PANTHER" id="PTHR43331:SF1">
    <property type="entry name" value="HOMOSERINE DEHYDROGENASE"/>
    <property type="match status" value="1"/>
</dbReference>
<keyword evidence="6 10" id="KW-0028">Amino-acid biosynthesis</keyword>
<gene>
    <name evidence="14" type="ORF">QJ043_08195</name>
</gene>
<evidence type="ECO:0000256" key="10">
    <source>
        <dbReference type="RuleBase" id="RU000579"/>
    </source>
</evidence>
<dbReference type="InterPro" id="IPR036291">
    <property type="entry name" value="NAD(P)-bd_dom_sf"/>
</dbReference>
<protein>
    <recommendedName>
        <fullName evidence="5 10">Homoserine dehydrogenase</fullName>
        <ecNumber evidence="4 10">1.1.1.3</ecNumber>
    </recommendedName>
</protein>
<evidence type="ECO:0000259" key="12">
    <source>
        <dbReference type="Pfam" id="PF00742"/>
    </source>
</evidence>
<comment type="pathway">
    <text evidence="2 10">Amino-acid biosynthesis; L-methionine biosynthesis via de novo pathway; L-homoserine from L-aspartate: step 3/3.</text>
</comment>
<evidence type="ECO:0000256" key="8">
    <source>
        <dbReference type="ARBA" id="ARBA00023002"/>
    </source>
</evidence>
<dbReference type="EMBL" id="JASJEX010000004">
    <property type="protein sequence ID" value="MDJ1130054.1"/>
    <property type="molecule type" value="Genomic_DNA"/>
</dbReference>
<keyword evidence="10" id="KW-0521">NADP</keyword>
<dbReference type="Pfam" id="PF03447">
    <property type="entry name" value="NAD_binding_3"/>
    <property type="match status" value="1"/>
</dbReference>
<dbReference type="Proteomes" id="UP001431693">
    <property type="component" value="Unassembled WGS sequence"/>
</dbReference>
<dbReference type="Gene3D" id="3.40.50.720">
    <property type="entry name" value="NAD(P)-binding Rossmann-like Domain"/>
    <property type="match status" value="1"/>
</dbReference>
<comment type="similarity">
    <text evidence="3 11">Belongs to the homoserine dehydrogenase family.</text>
</comment>
<dbReference type="InterPro" id="IPR019811">
    <property type="entry name" value="HDH_CS"/>
</dbReference>
<name>A0ABT6ZLX4_9ACTN</name>
<dbReference type="EC" id="1.1.1.3" evidence="4 10"/>
<comment type="caution">
    <text evidence="14">The sequence shown here is derived from an EMBL/GenBank/DDBJ whole genome shotgun (WGS) entry which is preliminary data.</text>
</comment>
<reference evidence="14" key="1">
    <citation type="submission" date="2023-05" db="EMBL/GenBank/DDBJ databases">
        <title>[olsenella] sp. nov., isolated from a pig farm feces dump.</title>
        <authorList>
            <person name="Chang Y.-H."/>
        </authorList>
    </citation>
    <scope>NUCLEOTIDE SEQUENCE</scope>
    <source>
        <strain evidence="14">YH-ols2217</strain>
    </source>
</reference>
<evidence type="ECO:0000256" key="5">
    <source>
        <dbReference type="ARBA" id="ARBA00013376"/>
    </source>
</evidence>
<feature type="domain" description="Aspartate/homoserine dehydrogenase NAD-binding" evidence="13">
    <location>
        <begin position="7"/>
        <end position="111"/>
    </location>
</feature>